<dbReference type="Gene3D" id="2.40.128.130">
    <property type="entry name" value="Autotransporter beta-domain"/>
    <property type="match status" value="1"/>
</dbReference>
<dbReference type="SUPFAM" id="SSF51126">
    <property type="entry name" value="Pectin lyase-like"/>
    <property type="match status" value="1"/>
</dbReference>
<dbReference type="Gene3D" id="2.160.20.20">
    <property type="match status" value="1"/>
</dbReference>
<keyword evidence="3" id="KW-1185">Reference proteome</keyword>
<accession>A0ABV0BFW8</accession>
<proteinExistence type="predicted"/>
<sequence length="874" mass="88873">MTTLRFCSSNRLRSFSSVSARVLALMVKNPSENSSKVAASFVAGVLLLAGNAFVGAANAACVDAATGTYASGGSVCSTAQSSYDATGSAAFATGAGSILNANGVTTIKGNAFNIGVISASAGGVVNITGVTSATPLIITAEGTRSRGLYSTGASSNIVIDGPVQITTGGAASGADYSHGIHTYGGTITIKGSVNIATGISGGAGTGNYGLYAEGGTINVGDAYIRPAGTATSTGAGATAGGIINMGKVDILINGSSQTYTYGVLSDNGSTVTLAGGKVEQTTTASFLTNRSNSALRSITNSMLTVTGDIEIITNGYGARGVYVSGNSTANLNNTNITTKGSASAGIQIGKSRDDGPGAGIVNSSGALVINQPIAGSPGIYIENSGSALNANFAGSSTVINAAGRAILYGGSIAAADPDTVATIALNNATLATTGVNADLIYVGGRVMAGSSLSLTNGSATASSGGWLINVSNRVVSDSFSNGSIYKASDFTFNADNMKLQGSVNTIDDTNGTSILRMKLDNGSVWTLASAGSNTISTLTTLDLNNSTLDASNGDFTLMAREGFTNNGGVIDLSGTAKTAGQMFTIDGNYTATGDATLKIDTVLGDSSSVSDVLAINNGIVSGKTQVIVNNDGGLGAQTTGDGILIVQTTNSTIAAGADFWAPTNSVKAGLYAYNVVRGTQSTDNWYLTSEYVAPPVQPPVDPSSPEPTPEPFRPSLPNIRAEIPVYMTASVLANKLALAMVGTYHDRAGEDYSDTLLLPSQVRDEWCGSGRNKYRCPVTARAYDHKVYAGWARLFGETGNVGYGGKGNAYGRLTKFYKNGPSYDYDMAGFQAGMDIYRREYADGMRDIAGLYVGYGNIDSNIQQVYGGKAGTMT</sequence>
<evidence type="ECO:0000313" key="3">
    <source>
        <dbReference type="Proteomes" id="UP001418637"/>
    </source>
</evidence>
<name>A0ABV0BFW8_9HYPH</name>
<dbReference type="Pfam" id="PF18883">
    <property type="entry name" value="AC_1"/>
    <property type="match status" value="1"/>
</dbReference>
<organism evidence="2 3">
    <name type="scientific">Hohaiivirga grylli</name>
    <dbReference type="NCBI Taxonomy" id="3133970"/>
    <lineage>
        <taxon>Bacteria</taxon>
        <taxon>Pseudomonadati</taxon>
        <taxon>Pseudomonadota</taxon>
        <taxon>Alphaproteobacteria</taxon>
        <taxon>Hyphomicrobiales</taxon>
        <taxon>Methylobacteriaceae</taxon>
        <taxon>Hohaiivirga</taxon>
    </lineage>
</organism>
<dbReference type="RefSeq" id="WP_346335440.1">
    <property type="nucleotide sequence ID" value="NZ_JBBYXI010000001.1"/>
</dbReference>
<gene>
    <name evidence="2" type="ORF">WJT86_00005</name>
</gene>
<evidence type="ECO:0000313" key="2">
    <source>
        <dbReference type="EMBL" id="MEN3929438.1"/>
    </source>
</evidence>
<dbReference type="InterPro" id="IPR036709">
    <property type="entry name" value="Autotransporte_beta_dom_sf"/>
</dbReference>
<feature type="non-terminal residue" evidence="2">
    <location>
        <position position="874"/>
    </location>
</feature>
<reference evidence="2 3" key="1">
    <citation type="submission" date="2024-04" db="EMBL/GenBank/DDBJ databases">
        <title>A novel species isolated from cricket.</title>
        <authorList>
            <person name="Wang H.-C."/>
        </authorList>
    </citation>
    <scope>NUCLEOTIDE SEQUENCE [LARGE SCALE GENOMIC DNA]</scope>
    <source>
        <strain evidence="2 3">WL0021</strain>
    </source>
</reference>
<comment type="caution">
    <text evidence="2">The sequence shown here is derived from an EMBL/GenBank/DDBJ whole genome shotgun (WGS) entry which is preliminary data.</text>
</comment>
<protein>
    <recommendedName>
        <fullName evidence="1">Autochaperone domain-containing protein</fullName>
    </recommendedName>
</protein>
<dbReference type="Proteomes" id="UP001418637">
    <property type="component" value="Unassembled WGS sequence"/>
</dbReference>
<dbReference type="EMBL" id="JBBYXI010000001">
    <property type="protein sequence ID" value="MEN3929438.1"/>
    <property type="molecule type" value="Genomic_DNA"/>
</dbReference>
<dbReference type="InterPro" id="IPR012332">
    <property type="entry name" value="Autotransporter_pectin_lyase_C"/>
</dbReference>
<feature type="domain" description="Autochaperone" evidence="1">
    <location>
        <begin position="564"/>
        <end position="674"/>
    </location>
</feature>
<dbReference type="InterPro" id="IPR011050">
    <property type="entry name" value="Pectin_lyase_fold/virulence"/>
</dbReference>
<dbReference type="CDD" id="cd01344">
    <property type="entry name" value="PL2_Passenger_AT"/>
    <property type="match status" value="1"/>
</dbReference>
<evidence type="ECO:0000259" key="1">
    <source>
        <dbReference type="Pfam" id="PF18883"/>
    </source>
</evidence>
<dbReference type="InterPro" id="IPR043990">
    <property type="entry name" value="AC_1"/>
</dbReference>